<evidence type="ECO:0000256" key="2">
    <source>
        <dbReference type="ARBA" id="ARBA00022908"/>
    </source>
</evidence>
<evidence type="ECO:0000259" key="7">
    <source>
        <dbReference type="PROSITE" id="PS51900"/>
    </source>
</evidence>
<keyword evidence="3 5" id="KW-0238">DNA-binding</keyword>
<dbReference type="PANTHER" id="PTHR30349">
    <property type="entry name" value="PHAGE INTEGRASE-RELATED"/>
    <property type="match status" value="1"/>
</dbReference>
<evidence type="ECO:0000256" key="4">
    <source>
        <dbReference type="ARBA" id="ARBA00023172"/>
    </source>
</evidence>
<keyword evidence="4" id="KW-0233">DNA recombination</keyword>
<dbReference type="AlphaFoldDB" id="L8JIW4"/>
<feature type="domain" description="Tyr recombinase" evidence="6">
    <location>
        <begin position="119"/>
        <end position="306"/>
    </location>
</feature>
<dbReference type="InterPro" id="IPR050090">
    <property type="entry name" value="Tyrosine_recombinase_XerCD"/>
</dbReference>
<gene>
    <name evidence="8" type="ORF">C900_00680</name>
</gene>
<dbReference type="GO" id="GO:0003677">
    <property type="term" value="F:DNA binding"/>
    <property type="evidence" value="ECO:0007669"/>
    <property type="project" value="UniProtKB-UniRule"/>
</dbReference>
<protein>
    <submittedName>
        <fullName evidence="8">Tyrosine recombinase xerD</fullName>
    </submittedName>
</protein>
<evidence type="ECO:0000259" key="6">
    <source>
        <dbReference type="PROSITE" id="PS51898"/>
    </source>
</evidence>
<dbReference type="RefSeq" id="WP_009583579.1">
    <property type="nucleotide sequence ID" value="NZ_AMZN01000134.1"/>
</dbReference>
<keyword evidence="2" id="KW-0229">DNA integration</keyword>
<dbReference type="GO" id="GO:0006310">
    <property type="term" value="P:DNA recombination"/>
    <property type="evidence" value="ECO:0007669"/>
    <property type="project" value="UniProtKB-KW"/>
</dbReference>
<comment type="caution">
    <text evidence="8">The sequence shown here is derived from an EMBL/GenBank/DDBJ whole genome shotgun (WGS) entry which is preliminary data.</text>
</comment>
<evidence type="ECO:0000256" key="3">
    <source>
        <dbReference type="ARBA" id="ARBA00023125"/>
    </source>
</evidence>
<dbReference type="InterPro" id="IPR002104">
    <property type="entry name" value="Integrase_catalytic"/>
</dbReference>
<dbReference type="Gene3D" id="1.10.443.10">
    <property type="entry name" value="Intergrase catalytic core"/>
    <property type="match status" value="1"/>
</dbReference>
<evidence type="ECO:0000256" key="1">
    <source>
        <dbReference type="ARBA" id="ARBA00008857"/>
    </source>
</evidence>
<evidence type="ECO:0000313" key="9">
    <source>
        <dbReference type="Proteomes" id="UP000011135"/>
    </source>
</evidence>
<dbReference type="GO" id="GO:0015074">
    <property type="term" value="P:DNA integration"/>
    <property type="evidence" value="ECO:0007669"/>
    <property type="project" value="UniProtKB-KW"/>
</dbReference>
<dbReference type="PROSITE" id="PS51900">
    <property type="entry name" value="CB"/>
    <property type="match status" value="1"/>
</dbReference>
<dbReference type="PATRIC" id="fig|1237149.3.peg.5749"/>
<dbReference type="STRING" id="1237149.C900_00680"/>
<dbReference type="SUPFAM" id="SSF56349">
    <property type="entry name" value="DNA breaking-rejoining enzymes"/>
    <property type="match status" value="1"/>
</dbReference>
<dbReference type="InterPro" id="IPR044068">
    <property type="entry name" value="CB"/>
</dbReference>
<dbReference type="InterPro" id="IPR010998">
    <property type="entry name" value="Integrase_recombinase_N"/>
</dbReference>
<keyword evidence="9" id="KW-1185">Reference proteome</keyword>
<dbReference type="PANTHER" id="PTHR30349:SF64">
    <property type="entry name" value="PROPHAGE INTEGRASE INTD-RELATED"/>
    <property type="match status" value="1"/>
</dbReference>
<evidence type="ECO:0000256" key="5">
    <source>
        <dbReference type="PROSITE-ProRule" id="PRU01248"/>
    </source>
</evidence>
<name>L8JIW4_9BACT</name>
<dbReference type="PROSITE" id="PS51898">
    <property type="entry name" value="TYR_RECOMBINASE"/>
    <property type="match status" value="1"/>
</dbReference>
<dbReference type="EMBL" id="AMZN01000134">
    <property type="protein sequence ID" value="ELR68188.1"/>
    <property type="molecule type" value="Genomic_DNA"/>
</dbReference>
<dbReference type="InterPro" id="IPR011010">
    <property type="entry name" value="DNA_brk_join_enz"/>
</dbReference>
<organism evidence="8 9">
    <name type="scientific">Fulvivirga imtechensis AK7</name>
    <dbReference type="NCBI Taxonomy" id="1237149"/>
    <lineage>
        <taxon>Bacteria</taxon>
        <taxon>Pseudomonadati</taxon>
        <taxon>Bacteroidota</taxon>
        <taxon>Cytophagia</taxon>
        <taxon>Cytophagales</taxon>
        <taxon>Fulvivirgaceae</taxon>
        <taxon>Fulvivirga</taxon>
    </lineage>
</organism>
<reference evidence="8 9" key="1">
    <citation type="submission" date="2012-12" db="EMBL/GenBank/DDBJ databases">
        <title>Genome assembly of Fulvivirga imtechensis AK7.</title>
        <authorList>
            <person name="Nupur N."/>
            <person name="Khatri I."/>
            <person name="Kumar R."/>
            <person name="Subramanian S."/>
            <person name="Pinnaka A."/>
        </authorList>
    </citation>
    <scope>NUCLEOTIDE SEQUENCE [LARGE SCALE GENOMIC DNA]</scope>
    <source>
        <strain evidence="8 9">AK7</strain>
    </source>
</reference>
<evidence type="ECO:0000313" key="8">
    <source>
        <dbReference type="EMBL" id="ELR68188.1"/>
    </source>
</evidence>
<dbReference type="Pfam" id="PF00589">
    <property type="entry name" value="Phage_integrase"/>
    <property type="match status" value="1"/>
</dbReference>
<feature type="domain" description="Core-binding (CB)" evidence="7">
    <location>
        <begin position="14"/>
        <end position="100"/>
    </location>
</feature>
<dbReference type="Proteomes" id="UP000011135">
    <property type="component" value="Unassembled WGS sequence"/>
</dbReference>
<comment type="similarity">
    <text evidence="1">Belongs to the 'phage' integrase family.</text>
</comment>
<dbReference type="Gene3D" id="1.10.150.130">
    <property type="match status" value="1"/>
</dbReference>
<proteinExistence type="inferred from homology"/>
<dbReference type="InterPro" id="IPR013762">
    <property type="entry name" value="Integrase-like_cat_sf"/>
</dbReference>
<sequence>MSVAHRNQKSVVLGTLADSYRKWLETLNYSASAIYHNPRYVAAFIAWAKITSISQINSELIADWFEHLSTRKNKRRTGGLSHNYMKNHRSALSQFNRFLRETDQGGFELNISFKARESLTRPVLSRKEIARLYEATDHYPDPGIKDKGLLAARERAILGLYYGCGLRRNEGIHVALKDLDLSKNLLHVRKGKNYRERYVPIAVKIKKDFVHYLDYVRPQLLRKQTHDRFLVSWTGHPLGGLGTINRLHILAQIARIEKPVGLHTLRHSIATHLLQSGMKLEQIARFLGHSSLESTQIYTHVSAEMK</sequence>
<dbReference type="OrthoDB" id="9801717at2"/>
<dbReference type="eggNOG" id="COG4974">
    <property type="taxonomic scope" value="Bacteria"/>
</dbReference>
<accession>L8JIW4</accession>